<dbReference type="CDD" id="cd02440">
    <property type="entry name" value="AdoMet_MTases"/>
    <property type="match status" value="1"/>
</dbReference>
<keyword evidence="5" id="KW-0489">Methyltransferase</keyword>
<dbReference type="AlphaFoldDB" id="Q0F3H3"/>
<dbReference type="HOGENOM" id="CLU_082963_2_0_0"/>
<proteinExistence type="predicted"/>
<evidence type="ECO:0000313" key="8">
    <source>
        <dbReference type="Proteomes" id="UP000005297"/>
    </source>
</evidence>
<dbReference type="Pfam" id="PF10294">
    <property type="entry name" value="Methyltransf_16"/>
    <property type="match status" value="1"/>
</dbReference>
<dbReference type="PANTHER" id="PTHR13539">
    <property type="entry name" value="CALMODULIN-LYSINE N-METHYLTRANSFERASE"/>
    <property type="match status" value="1"/>
</dbReference>
<name>Q0F3H3_9PROT</name>
<sequence>MLSSPRSESVESRMLRMTDLAEVIMAAVRVQYQTIEFGNVDIHLRTLRDNQEFSDDAGVAEKLGISSASWPLFGIVWPSGEVLAHLMFDYRIEGKRILEVGCGIALSSLVLNHRHADITATDFHPEAGSFLQKNTALNGDKAIPFIRTGWQDGDRRLGKFDLIIGSDLLYEQGHAEMLSGFINDHAKAHCEVIIVDPGRGRHARFSKQMITFGYSHRQSRPENTVYLDKPLPRGQILRYQR</sequence>
<evidence type="ECO:0000256" key="6">
    <source>
        <dbReference type="ARBA" id="ARBA00022679"/>
    </source>
</evidence>
<dbReference type="SUPFAM" id="SSF53335">
    <property type="entry name" value="S-adenosyl-L-methionine-dependent methyltransferases"/>
    <property type="match status" value="1"/>
</dbReference>
<comment type="caution">
    <text evidence="7">The sequence shown here is derived from an EMBL/GenBank/DDBJ whole genome shotgun (WGS) entry which is preliminary data.</text>
</comment>
<evidence type="ECO:0000256" key="1">
    <source>
        <dbReference type="ARBA" id="ARBA00004496"/>
    </source>
</evidence>
<accession>Q0F3H3</accession>
<dbReference type="GO" id="GO:0032259">
    <property type="term" value="P:methylation"/>
    <property type="evidence" value="ECO:0007669"/>
    <property type="project" value="UniProtKB-KW"/>
</dbReference>
<dbReference type="InParanoid" id="Q0F3H3"/>
<comment type="subcellular location">
    <subcellularLocation>
        <location evidence="1">Cytoplasm</location>
    </subcellularLocation>
</comment>
<dbReference type="STRING" id="314344.AL013_04190"/>
<dbReference type="Proteomes" id="UP000005297">
    <property type="component" value="Unassembled WGS sequence"/>
</dbReference>
<dbReference type="InterPro" id="IPR029063">
    <property type="entry name" value="SAM-dependent_MTases_sf"/>
</dbReference>
<gene>
    <name evidence="7" type="ORF">SPV1_04088</name>
</gene>
<dbReference type="eggNOG" id="COG3897">
    <property type="taxonomic scope" value="Bacteria"/>
</dbReference>
<keyword evidence="6" id="KW-0808">Transferase</keyword>
<dbReference type="InterPro" id="IPR025800">
    <property type="entry name" value="CaM-Lys-N-MeTrfase"/>
</dbReference>
<reference evidence="7 8" key="1">
    <citation type="submission" date="2006-09" db="EMBL/GenBank/DDBJ databases">
        <authorList>
            <person name="Emerson D."/>
            <person name="Ferriera S."/>
            <person name="Johnson J."/>
            <person name="Kravitz S."/>
            <person name="Halpern A."/>
            <person name="Remington K."/>
            <person name="Beeson K."/>
            <person name="Tran B."/>
            <person name="Rogers Y.-H."/>
            <person name="Friedman R."/>
            <person name="Venter J.C."/>
        </authorList>
    </citation>
    <scope>NUCLEOTIDE SEQUENCE [LARGE SCALE GENOMIC DNA]</scope>
    <source>
        <strain evidence="7 8">PV-1</strain>
    </source>
</reference>
<keyword evidence="4" id="KW-0963">Cytoplasm</keyword>
<evidence type="ECO:0000256" key="3">
    <source>
        <dbReference type="ARBA" id="ARBA00020594"/>
    </source>
</evidence>
<dbReference type="InterPro" id="IPR019410">
    <property type="entry name" value="Methyltransf_16"/>
</dbReference>
<dbReference type="EC" id="2.1.1.60" evidence="2"/>
<dbReference type="GO" id="GO:0005737">
    <property type="term" value="C:cytoplasm"/>
    <property type="evidence" value="ECO:0007669"/>
    <property type="project" value="UniProtKB-SubCell"/>
</dbReference>
<evidence type="ECO:0000256" key="4">
    <source>
        <dbReference type="ARBA" id="ARBA00022490"/>
    </source>
</evidence>
<evidence type="ECO:0000256" key="5">
    <source>
        <dbReference type="ARBA" id="ARBA00022603"/>
    </source>
</evidence>
<protein>
    <recommendedName>
        <fullName evidence="3">Calmodulin-lysine N-methyltransferase</fullName>
        <ecNumber evidence="2">2.1.1.60</ecNumber>
    </recommendedName>
</protein>
<keyword evidence="8" id="KW-1185">Reference proteome</keyword>
<dbReference type="Gene3D" id="3.40.50.150">
    <property type="entry name" value="Vaccinia Virus protein VP39"/>
    <property type="match status" value="1"/>
</dbReference>
<dbReference type="EMBL" id="AATS01000001">
    <property type="protein sequence ID" value="EAU55968.1"/>
    <property type="molecule type" value="Genomic_DNA"/>
</dbReference>
<organism evidence="7 8">
    <name type="scientific">Mariprofundus ferrooxydans PV-1</name>
    <dbReference type="NCBI Taxonomy" id="314345"/>
    <lineage>
        <taxon>Bacteria</taxon>
        <taxon>Pseudomonadati</taxon>
        <taxon>Pseudomonadota</taxon>
        <taxon>Candidatius Mariprofundia</taxon>
        <taxon>Mariprofundales</taxon>
        <taxon>Mariprofundaceae</taxon>
        <taxon>Mariprofundus</taxon>
    </lineage>
</organism>
<evidence type="ECO:0000313" key="7">
    <source>
        <dbReference type="EMBL" id="EAU55968.1"/>
    </source>
</evidence>
<evidence type="ECO:0000256" key="2">
    <source>
        <dbReference type="ARBA" id="ARBA00011914"/>
    </source>
</evidence>
<dbReference type="GO" id="GO:0018025">
    <property type="term" value="F:calmodulin-lysine N-methyltransferase activity"/>
    <property type="evidence" value="ECO:0007669"/>
    <property type="project" value="UniProtKB-EC"/>
</dbReference>
<dbReference type="PANTHER" id="PTHR13539:SF3">
    <property type="entry name" value="CALMODULIN-LYSINE N-METHYLTRANSFERASE"/>
    <property type="match status" value="1"/>
</dbReference>